<feature type="region of interest" description="Disordered" evidence="3">
    <location>
        <begin position="633"/>
        <end position="693"/>
    </location>
</feature>
<dbReference type="FunFam" id="1.25.40.90:FF:000004">
    <property type="entry name" value="splicing factor, arginine/serine-rich 15"/>
    <property type="match status" value="1"/>
</dbReference>
<dbReference type="PROSITE" id="PS50102">
    <property type="entry name" value="RRM"/>
    <property type="match status" value="1"/>
</dbReference>
<evidence type="ECO:0000256" key="3">
    <source>
        <dbReference type="SAM" id="MobiDB-lite"/>
    </source>
</evidence>
<feature type="compositionally biased region" description="Basic and acidic residues" evidence="3">
    <location>
        <begin position="974"/>
        <end position="993"/>
    </location>
</feature>
<proteinExistence type="predicted"/>
<name>A0A0K2UEB3_LEPSM</name>
<dbReference type="GO" id="GO:0003723">
    <property type="term" value="F:RNA binding"/>
    <property type="evidence" value="ECO:0007669"/>
    <property type="project" value="UniProtKB-UniRule"/>
</dbReference>
<dbReference type="InterPro" id="IPR051485">
    <property type="entry name" value="SR-CTD_assoc_factor"/>
</dbReference>
<dbReference type="CDD" id="cd16983">
    <property type="entry name" value="CID_SCAF8_like"/>
    <property type="match status" value="1"/>
</dbReference>
<dbReference type="InterPro" id="IPR008942">
    <property type="entry name" value="ENTH_VHS"/>
</dbReference>
<feature type="compositionally biased region" description="Basic residues" evidence="3">
    <location>
        <begin position="841"/>
        <end position="853"/>
    </location>
</feature>
<sequence>MDAVKSFNQELSSLYEIKPPISKAKMTSITKGAIKAIKFYKHVVQSVEKFIQKCRPEYKIPGLYVIDSIVRQSRHQFGADKDVFAPRFAKNVNITFWHLYKCAEDEKSKVIRVLNLWQKNQVFSSEVIQPLFDLANPLSEMSKTVEDQVKRGNEKKCVSAPGAITLVAPESIISSNPQATTSLNSPQAPPLDQHVIQQLQTIQHLLKNHSPHNNDQVKFNKKVLDDFDYSDEEDGMVENDLNHPPAAMIEALQGILGNERVLQQLKNMGAISNSQIQQLQQLLPASASHFSPHMQQSSMLSNQISVPVQQPQSMPAQLMQMPPPPSIHSWATPKAPPPHNPQTQQQIITLELEEGERVETDEDIQIVEDRSNYTSGRRSRSRDRSKRRRSRSRSPGRRKSRRSRSRSRDRSGRRRDRDRDRDEEREKRKEREKKGLPLIKKDHLSVCSTTLWVGHLSRLVAEDHLSDIFGEYGEIVSIDLIPPRGCAFVCMNRRMDAAKALKSLYKYKINNKPIILAWAPGKGMKDKQWKDYWDVDLGVSYIPINKLDPQVNMADLEEGGMFDEDTMPEWMKTMRGVAPIANAQASPAIGTPTISAPPAAPQFIPVPEGIPPVLEPPPGLNFGMPIPPPGALPPPNVLLAPPRFGRPPPPPPRPIPGGFDTSQPPPGLRLSFPPPIPGAPPTAPPPIIPEKINVPSLSNQSNIQAEECDEIWKPNERSPNPAKTDEDIAIRLRSLAGGMENTQDLMHSVRSDPFQHDSFDGTNGGQHNDVHQDGDFGSEPVHKKGRFVGNNDFHGPPDFHHGMRHRGNDRFERGGRGGRQFDNWGSGPPFEGNGRGMPPHFRGHGGRRGRGNHHPGDRWVDHERFEGFPPPNMGGRPMPPWANEGPWNDNEGHWNDAPPRRGRGGRGGPPRGAVRGFDRDFNSFGGEFDRRERFFDRNMSDNIGEDLPISESVMTDDIASLEPNAEVESYDNVSLRDDRRKNRKSRWSEKEVNDECPPPLLPNDVINQEEILNTEEQPRLLNQHDDDQTPETSDQLLSRETNENNNKDIVDDISQSSFPVQPNSSNQASLYEDDIIQDNPSEYSQTQNIVNEDNDNAEGGGCDNDTQVSADA</sequence>
<dbReference type="Pfam" id="PF00076">
    <property type="entry name" value="RRM_1"/>
    <property type="match status" value="1"/>
</dbReference>
<evidence type="ECO:0000259" key="5">
    <source>
        <dbReference type="PROSITE" id="PS51391"/>
    </source>
</evidence>
<feature type="region of interest" description="Disordered" evidence="3">
    <location>
        <begin position="315"/>
        <end position="434"/>
    </location>
</feature>
<keyword evidence="1 2" id="KW-0694">RNA-binding</keyword>
<dbReference type="OrthoDB" id="79367at2759"/>
<dbReference type="InterPro" id="IPR012677">
    <property type="entry name" value="Nucleotide-bd_a/b_plait_sf"/>
</dbReference>
<dbReference type="AlphaFoldDB" id="A0A0K2UEB3"/>
<feature type="compositionally biased region" description="Basic and acidic residues" evidence="3">
    <location>
        <begin position="1040"/>
        <end position="1050"/>
    </location>
</feature>
<evidence type="ECO:0000259" key="4">
    <source>
        <dbReference type="PROSITE" id="PS50102"/>
    </source>
</evidence>
<feature type="compositionally biased region" description="Polar residues" evidence="3">
    <location>
        <begin position="1078"/>
        <end position="1091"/>
    </location>
</feature>
<dbReference type="PANTHER" id="PTHR23140">
    <property type="entry name" value="RNA PROCESSING PROTEIN LD23810P"/>
    <property type="match status" value="1"/>
</dbReference>
<dbReference type="SUPFAM" id="SSF48464">
    <property type="entry name" value="ENTH/VHS domain"/>
    <property type="match status" value="1"/>
</dbReference>
<evidence type="ECO:0000313" key="6">
    <source>
        <dbReference type="EMBL" id="CDW36016.1"/>
    </source>
</evidence>
<feature type="compositionally biased region" description="Basic and acidic residues" evidence="3">
    <location>
        <begin position="406"/>
        <end position="434"/>
    </location>
</feature>
<feature type="compositionally biased region" description="Polar residues" evidence="3">
    <location>
        <begin position="1053"/>
        <end position="1069"/>
    </location>
</feature>
<feature type="compositionally biased region" description="Acidic residues" evidence="3">
    <location>
        <begin position="351"/>
        <end position="366"/>
    </location>
</feature>
<dbReference type="EMBL" id="HACA01018655">
    <property type="protein sequence ID" value="CDW36016.1"/>
    <property type="molecule type" value="Transcribed_RNA"/>
</dbReference>
<reference evidence="6" key="1">
    <citation type="submission" date="2014-05" db="EMBL/GenBank/DDBJ databases">
        <authorList>
            <person name="Chronopoulou M."/>
        </authorList>
    </citation>
    <scope>NUCLEOTIDE SEQUENCE</scope>
    <source>
        <tissue evidence="6">Whole organism</tissue>
    </source>
</reference>
<feature type="domain" description="CID" evidence="5">
    <location>
        <begin position="1"/>
        <end position="139"/>
    </location>
</feature>
<feature type="compositionally biased region" description="Basic and acidic residues" evidence="3">
    <location>
        <begin position="795"/>
        <end position="815"/>
    </location>
</feature>
<dbReference type="Gene3D" id="1.25.40.90">
    <property type="match status" value="1"/>
</dbReference>
<dbReference type="PROSITE" id="PS51391">
    <property type="entry name" value="CID"/>
    <property type="match status" value="1"/>
</dbReference>
<dbReference type="Gene3D" id="3.30.70.330">
    <property type="match status" value="1"/>
</dbReference>
<feature type="region of interest" description="Disordered" evidence="3">
    <location>
        <begin position="882"/>
        <end position="919"/>
    </location>
</feature>
<dbReference type="GO" id="GO:0005634">
    <property type="term" value="C:nucleus"/>
    <property type="evidence" value="ECO:0007669"/>
    <property type="project" value="TreeGrafter"/>
</dbReference>
<dbReference type="CDD" id="cd12227">
    <property type="entry name" value="RRM_SCAF4_SCAF8"/>
    <property type="match status" value="1"/>
</dbReference>
<accession>A0A0K2UEB3</accession>
<organism evidence="6">
    <name type="scientific">Lepeophtheirus salmonis</name>
    <name type="common">Salmon louse</name>
    <name type="synonym">Caligus salmonis</name>
    <dbReference type="NCBI Taxonomy" id="72036"/>
    <lineage>
        <taxon>Eukaryota</taxon>
        <taxon>Metazoa</taxon>
        <taxon>Ecdysozoa</taxon>
        <taxon>Arthropoda</taxon>
        <taxon>Crustacea</taxon>
        <taxon>Multicrustacea</taxon>
        <taxon>Hexanauplia</taxon>
        <taxon>Copepoda</taxon>
        <taxon>Siphonostomatoida</taxon>
        <taxon>Caligidae</taxon>
        <taxon>Lepeophtheirus</taxon>
    </lineage>
</organism>
<evidence type="ECO:0000256" key="2">
    <source>
        <dbReference type="PROSITE-ProRule" id="PRU00176"/>
    </source>
</evidence>
<feature type="compositionally biased region" description="Polar residues" evidence="3">
    <location>
        <begin position="1030"/>
        <end position="1039"/>
    </location>
</feature>
<dbReference type="SMART" id="SM00360">
    <property type="entry name" value="RRM"/>
    <property type="match status" value="1"/>
</dbReference>
<dbReference type="SMART" id="SM00582">
    <property type="entry name" value="RPR"/>
    <property type="match status" value="1"/>
</dbReference>
<feature type="compositionally biased region" description="Pro residues" evidence="3">
    <location>
        <begin position="663"/>
        <end position="688"/>
    </location>
</feature>
<dbReference type="PANTHER" id="PTHR23140:SF4">
    <property type="entry name" value="PROTEIN CBR-NRD-1"/>
    <property type="match status" value="1"/>
</dbReference>
<evidence type="ECO:0000256" key="1">
    <source>
        <dbReference type="ARBA" id="ARBA00022884"/>
    </source>
</evidence>
<dbReference type="InterPro" id="IPR006569">
    <property type="entry name" value="CID_dom"/>
</dbReference>
<feature type="compositionally biased region" description="Pro residues" evidence="3">
    <location>
        <begin position="644"/>
        <end position="655"/>
    </location>
</feature>
<feature type="region of interest" description="Disordered" evidence="3">
    <location>
        <begin position="756"/>
        <end position="863"/>
    </location>
</feature>
<protein>
    <submittedName>
        <fullName evidence="6">Putative LOC100120342 [Nasonia vitripennis]</fullName>
    </submittedName>
</protein>
<dbReference type="SUPFAM" id="SSF54928">
    <property type="entry name" value="RNA-binding domain, RBD"/>
    <property type="match status" value="1"/>
</dbReference>
<dbReference type="InterPro" id="IPR035979">
    <property type="entry name" value="RBD_domain_sf"/>
</dbReference>
<dbReference type="InterPro" id="IPR000504">
    <property type="entry name" value="RRM_dom"/>
</dbReference>
<feature type="compositionally biased region" description="Basic and acidic residues" evidence="3">
    <location>
        <begin position="1016"/>
        <end position="1027"/>
    </location>
</feature>
<feature type="region of interest" description="Disordered" evidence="3">
    <location>
        <begin position="969"/>
        <end position="1112"/>
    </location>
</feature>
<feature type="compositionally biased region" description="Basic and acidic residues" evidence="3">
    <location>
        <begin position="854"/>
        <end position="863"/>
    </location>
</feature>
<feature type="compositionally biased region" description="Basic residues" evidence="3">
    <location>
        <begin position="377"/>
        <end position="405"/>
    </location>
</feature>
<feature type="domain" description="RRM" evidence="4">
    <location>
        <begin position="449"/>
        <end position="521"/>
    </location>
</feature>
<dbReference type="Pfam" id="PF04818">
    <property type="entry name" value="CID"/>
    <property type="match status" value="1"/>
</dbReference>